<protein>
    <recommendedName>
        <fullName evidence="9">Beta-defensin</fullName>
    </recommendedName>
</protein>
<keyword evidence="8" id="KW-1015">Disulfide bond</keyword>
<evidence type="ECO:0000256" key="6">
    <source>
        <dbReference type="ARBA" id="ARBA00022940"/>
    </source>
</evidence>
<dbReference type="Pfam" id="PF13841">
    <property type="entry name" value="Defensin_beta_2"/>
    <property type="match status" value="1"/>
</dbReference>
<feature type="signal peptide" evidence="9">
    <location>
        <begin position="1"/>
        <end position="23"/>
    </location>
</feature>
<feature type="domain" description="Beta-defensin" evidence="10">
    <location>
        <begin position="26"/>
        <end position="55"/>
    </location>
</feature>
<keyword evidence="4 9" id="KW-0929">Antimicrobial</keyword>
<dbReference type="InterPro" id="IPR050544">
    <property type="entry name" value="Beta-defensin"/>
</dbReference>
<comment type="function">
    <text evidence="9">Has antibacterial activity.</text>
</comment>
<comment type="similarity">
    <text evidence="2 9">Belongs to the beta-defensin family.</text>
</comment>
<evidence type="ECO:0000256" key="9">
    <source>
        <dbReference type="RuleBase" id="RU231113"/>
    </source>
</evidence>
<keyword evidence="3 9" id="KW-0964">Secreted</keyword>
<comment type="subcellular location">
    <subcellularLocation>
        <location evidence="1 9">Secreted</location>
    </subcellularLocation>
</comment>
<keyword evidence="7 9" id="KW-0044">Antibiotic</keyword>
<evidence type="ECO:0000256" key="1">
    <source>
        <dbReference type="ARBA" id="ARBA00004613"/>
    </source>
</evidence>
<gene>
    <name evidence="12" type="primary">LOC103191832</name>
</gene>
<dbReference type="OrthoDB" id="9746441at2759"/>
<sequence>MKFLFLALAVLLVLFQMFTVCRGRKSCWTKKRQCRKDCKHGEQLKVSCKNGNYCCIPNKTDSQPHRPTQGLTSKTQNLDDDIQAYIPDIPIIISGANKNLK</sequence>
<accession>A0A8B6ZCW2</accession>
<dbReference type="InterPro" id="IPR025933">
    <property type="entry name" value="Beta_defensin_dom"/>
</dbReference>
<evidence type="ECO:0000256" key="2">
    <source>
        <dbReference type="ARBA" id="ARBA00007371"/>
    </source>
</evidence>
<feature type="chain" id="PRO_5034720432" description="Beta-defensin" evidence="9">
    <location>
        <begin position="24"/>
        <end position="101"/>
    </location>
</feature>
<dbReference type="RefSeq" id="XP_007932902.1">
    <property type="nucleotide sequence ID" value="XM_007934711.1"/>
</dbReference>
<evidence type="ECO:0000256" key="5">
    <source>
        <dbReference type="ARBA" id="ARBA00022729"/>
    </source>
</evidence>
<organism evidence="11 12">
    <name type="scientific">Orycteropus afer afer</name>
    <dbReference type="NCBI Taxonomy" id="1230840"/>
    <lineage>
        <taxon>Eukaryota</taxon>
        <taxon>Metazoa</taxon>
        <taxon>Chordata</taxon>
        <taxon>Craniata</taxon>
        <taxon>Vertebrata</taxon>
        <taxon>Euteleostomi</taxon>
        <taxon>Mammalia</taxon>
        <taxon>Eutheria</taxon>
        <taxon>Afrotheria</taxon>
        <taxon>Tubulidentata</taxon>
        <taxon>Orycteropodidae</taxon>
        <taxon>Orycteropus</taxon>
    </lineage>
</organism>
<evidence type="ECO:0000256" key="3">
    <source>
        <dbReference type="ARBA" id="ARBA00022525"/>
    </source>
</evidence>
<dbReference type="PANTHER" id="PTHR15001:SF11">
    <property type="entry name" value="BETA-DEFENSIN"/>
    <property type="match status" value="1"/>
</dbReference>
<dbReference type="GO" id="GO:0045087">
    <property type="term" value="P:innate immune response"/>
    <property type="evidence" value="ECO:0007669"/>
    <property type="project" value="InterPro"/>
</dbReference>
<dbReference type="GeneID" id="103191832"/>
<dbReference type="PANTHER" id="PTHR15001">
    <property type="entry name" value="BETA-DEFENSIN 123-RELATED"/>
    <property type="match status" value="1"/>
</dbReference>
<evidence type="ECO:0000313" key="12">
    <source>
        <dbReference type="RefSeq" id="XP_007932902.1"/>
    </source>
</evidence>
<dbReference type="GO" id="GO:0005576">
    <property type="term" value="C:extracellular region"/>
    <property type="evidence" value="ECO:0007669"/>
    <property type="project" value="UniProtKB-SubCell"/>
</dbReference>
<reference evidence="12" key="1">
    <citation type="submission" date="2025-08" db="UniProtKB">
        <authorList>
            <consortium name="RefSeq"/>
        </authorList>
    </citation>
    <scope>IDENTIFICATION</scope>
</reference>
<dbReference type="AlphaFoldDB" id="A0A8B6ZCW2"/>
<name>A0A8B6ZCW2_ORYAF</name>
<keyword evidence="5 9" id="KW-0732">Signal</keyword>
<evidence type="ECO:0000256" key="8">
    <source>
        <dbReference type="ARBA" id="ARBA00023157"/>
    </source>
</evidence>
<evidence type="ECO:0000256" key="7">
    <source>
        <dbReference type="ARBA" id="ARBA00023022"/>
    </source>
</evidence>
<evidence type="ECO:0000256" key="4">
    <source>
        <dbReference type="ARBA" id="ARBA00022529"/>
    </source>
</evidence>
<dbReference type="GO" id="GO:0042742">
    <property type="term" value="P:defense response to bacterium"/>
    <property type="evidence" value="ECO:0007669"/>
    <property type="project" value="UniProtKB-UniRule"/>
</dbReference>
<dbReference type="Proteomes" id="UP000694850">
    <property type="component" value="Unplaced"/>
</dbReference>
<proteinExistence type="inferred from homology"/>
<evidence type="ECO:0000259" key="10">
    <source>
        <dbReference type="Pfam" id="PF13841"/>
    </source>
</evidence>
<keyword evidence="6 9" id="KW-0211">Defensin</keyword>
<evidence type="ECO:0000313" key="11">
    <source>
        <dbReference type="Proteomes" id="UP000694850"/>
    </source>
</evidence>
<keyword evidence="11" id="KW-1185">Reference proteome</keyword>